<proteinExistence type="predicted"/>
<dbReference type="GeneID" id="106179289"/>
<dbReference type="PANTHER" id="PTHR46829:SF1">
    <property type="entry name" value="STERILE ALPHA MOTIF DOMAIN-CONTAINING PROTEIN 15"/>
    <property type="match status" value="1"/>
</dbReference>
<name>A0A1S3K6N1_LINAN</name>
<dbReference type="Gene3D" id="1.10.150.50">
    <property type="entry name" value="Transcription Factor, Ets-1"/>
    <property type="match status" value="1"/>
</dbReference>
<dbReference type="Proteomes" id="UP000085678">
    <property type="component" value="Unplaced"/>
</dbReference>
<dbReference type="InterPro" id="IPR013761">
    <property type="entry name" value="SAM/pointed_sf"/>
</dbReference>
<dbReference type="OrthoDB" id="6133291at2759"/>
<evidence type="ECO:0000259" key="2">
    <source>
        <dbReference type="PROSITE" id="PS50105"/>
    </source>
</evidence>
<keyword evidence="3" id="KW-1185">Reference proteome</keyword>
<feature type="region of interest" description="Disordered" evidence="1">
    <location>
        <begin position="1"/>
        <end position="26"/>
    </location>
</feature>
<reference evidence="4" key="1">
    <citation type="submission" date="2025-08" db="UniProtKB">
        <authorList>
            <consortium name="RefSeq"/>
        </authorList>
    </citation>
    <scope>IDENTIFICATION</scope>
    <source>
        <tissue evidence="4">Gonads</tissue>
    </source>
</reference>
<dbReference type="Pfam" id="PF00536">
    <property type="entry name" value="SAM_1"/>
    <property type="match status" value="1"/>
</dbReference>
<dbReference type="SMART" id="SM00454">
    <property type="entry name" value="SAM"/>
    <property type="match status" value="1"/>
</dbReference>
<dbReference type="AlphaFoldDB" id="A0A1S3K6N1"/>
<feature type="compositionally biased region" description="Polar residues" evidence="1">
    <location>
        <begin position="1"/>
        <end position="19"/>
    </location>
</feature>
<protein>
    <submittedName>
        <fullName evidence="4">Sterile alpha motif domain-containing protein 15-like</fullName>
    </submittedName>
</protein>
<dbReference type="CDD" id="cd09530">
    <property type="entry name" value="SAM_Samd14"/>
    <property type="match status" value="1"/>
</dbReference>
<dbReference type="SUPFAM" id="SSF47769">
    <property type="entry name" value="SAM/Pointed domain"/>
    <property type="match status" value="1"/>
</dbReference>
<evidence type="ECO:0000256" key="1">
    <source>
        <dbReference type="SAM" id="MobiDB-lite"/>
    </source>
</evidence>
<dbReference type="PROSITE" id="PS50105">
    <property type="entry name" value="SAM_DOMAIN"/>
    <property type="match status" value="1"/>
</dbReference>
<dbReference type="InParanoid" id="A0A1S3K6N1"/>
<feature type="domain" description="SAM" evidence="2">
    <location>
        <begin position="36"/>
        <end position="99"/>
    </location>
</feature>
<dbReference type="KEGG" id="lak:106179289"/>
<evidence type="ECO:0000313" key="3">
    <source>
        <dbReference type="Proteomes" id="UP000085678"/>
    </source>
</evidence>
<dbReference type="InterPro" id="IPR001660">
    <property type="entry name" value="SAM"/>
</dbReference>
<accession>A0A1S3K6N1</accession>
<organism evidence="3 4">
    <name type="scientific">Lingula anatina</name>
    <name type="common">Brachiopod</name>
    <name type="synonym">Lingula unguis</name>
    <dbReference type="NCBI Taxonomy" id="7574"/>
    <lineage>
        <taxon>Eukaryota</taxon>
        <taxon>Metazoa</taxon>
        <taxon>Spiralia</taxon>
        <taxon>Lophotrochozoa</taxon>
        <taxon>Brachiopoda</taxon>
        <taxon>Linguliformea</taxon>
        <taxon>Lingulata</taxon>
        <taxon>Lingulida</taxon>
        <taxon>Linguloidea</taxon>
        <taxon>Lingulidae</taxon>
        <taxon>Lingula</taxon>
    </lineage>
</organism>
<evidence type="ECO:0000313" key="4">
    <source>
        <dbReference type="RefSeq" id="XP_013418295.1"/>
    </source>
</evidence>
<sequence>MTSFSPRNEANMSSRGSSRSVHEDLRDERIPSCQQWTCEQVGKWIEELGFPQYKDCFVSNLIDGKKLILISASALPKIGITDFEHIKFISGSIRQLLTIEHPNWSRSISLPPRETLGMYLERKSKTGEKADELTYKRFLMNFEDYKWQPPLSNHCLILPHS</sequence>
<gene>
    <name evidence="4" type="primary">LOC106179289</name>
</gene>
<dbReference type="RefSeq" id="XP_013418295.1">
    <property type="nucleotide sequence ID" value="XM_013562841.1"/>
</dbReference>
<dbReference type="PANTHER" id="PTHR46829">
    <property type="entry name" value="STERILE ALPHA MOTIF DOMAIN-CONTAINING PROTEIN 15"/>
    <property type="match status" value="1"/>
</dbReference>